<evidence type="ECO:0000313" key="5">
    <source>
        <dbReference type="EMBL" id="SQD93000.1"/>
    </source>
</evidence>
<dbReference type="InterPro" id="IPR004300">
    <property type="entry name" value="Glyco_hydro_57_N"/>
</dbReference>
<name>A0A2X3L2F8_9BACT</name>
<dbReference type="InterPro" id="IPR052046">
    <property type="entry name" value="GH57_Enzymes"/>
</dbReference>
<keyword evidence="5" id="KW-0378">Hydrolase</keyword>
<gene>
    <name evidence="5" type="ORF">BARAN1_0976</name>
</gene>
<proteinExistence type="inferred from homology"/>
<dbReference type="CDD" id="cd10796">
    <property type="entry name" value="GH57N_APU"/>
    <property type="match status" value="1"/>
</dbReference>
<organism evidence="5 6">
    <name type="scientific">Candidatus Bipolaricaulis anaerobius</name>
    <dbReference type="NCBI Taxonomy" id="2026885"/>
    <lineage>
        <taxon>Bacteria</taxon>
        <taxon>Candidatus Bipolaricaulota</taxon>
        <taxon>Candidatus Bipolaricaulia</taxon>
        <taxon>Candidatus Bipolaricaulales</taxon>
        <taxon>Candidatus Bipolaricaulaceae</taxon>
        <taxon>Candidatus Bipolaricaulis</taxon>
    </lineage>
</organism>
<comment type="similarity">
    <text evidence="1 3">Belongs to the glycosyl hydrolase 57 family.</text>
</comment>
<evidence type="ECO:0000256" key="1">
    <source>
        <dbReference type="ARBA" id="ARBA00006821"/>
    </source>
</evidence>
<dbReference type="InterPro" id="IPR027291">
    <property type="entry name" value="Glyco_hydro_38_N_sf"/>
</dbReference>
<dbReference type="AlphaFoldDB" id="A0A2X3L2F8"/>
<reference evidence="6" key="1">
    <citation type="submission" date="2018-05" db="EMBL/GenBank/DDBJ databases">
        <authorList>
            <person name="Hao L."/>
        </authorList>
    </citation>
    <scope>NUCLEOTIDE SEQUENCE [LARGE SCALE GENOMIC DNA]</scope>
</reference>
<dbReference type="Proteomes" id="UP000249818">
    <property type="component" value="Chromosome BARAN1"/>
</dbReference>
<evidence type="ECO:0000313" key="6">
    <source>
        <dbReference type="Proteomes" id="UP000249818"/>
    </source>
</evidence>
<dbReference type="InterPro" id="IPR011330">
    <property type="entry name" value="Glyco_hydro/deAcase_b/a-brl"/>
</dbReference>
<evidence type="ECO:0000259" key="4">
    <source>
        <dbReference type="Pfam" id="PF03065"/>
    </source>
</evidence>
<dbReference type="PANTHER" id="PTHR36306">
    <property type="entry name" value="ALPHA-AMYLASE-RELATED-RELATED"/>
    <property type="match status" value="1"/>
</dbReference>
<dbReference type="OrthoDB" id="9759321at2"/>
<dbReference type="SUPFAM" id="SSF88713">
    <property type="entry name" value="Glycoside hydrolase/deacetylase"/>
    <property type="match status" value="1"/>
</dbReference>
<dbReference type="GO" id="GO:0005975">
    <property type="term" value="P:carbohydrate metabolic process"/>
    <property type="evidence" value="ECO:0007669"/>
    <property type="project" value="InterPro"/>
</dbReference>
<dbReference type="RefSeq" id="WP_122031399.1">
    <property type="nucleotide sequence ID" value="NZ_LS483254.1"/>
</dbReference>
<dbReference type="KEGG" id="bana:BARAN1_0976"/>
<dbReference type="GO" id="GO:0016787">
    <property type="term" value="F:hydrolase activity"/>
    <property type="evidence" value="ECO:0007669"/>
    <property type="project" value="UniProtKB-KW"/>
</dbReference>
<dbReference type="PANTHER" id="PTHR36306:SF1">
    <property type="entry name" value="ALPHA-AMYLASE-RELATED"/>
    <property type="match status" value="1"/>
</dbReference>
<accession>A0A2X3L2F8</accession>
<protein>
    <submittedName>
        <fullName evidence="5">Glycoside hydrolase family 57</fullName>
    </submittedName>
</protein>
<dbReference type="Gene3D" id="3.20.110.10">
    <property type="entry name" value="Glycoside hydrolase 38, N terminal domain"/>
    <property type="match status" value="1"/>
</dbReference>
<evidence type="ECO:0000256" key="2">
    <source>
        <dbReference type="ARBA" id="ARBA00023277"/>
    </source>
</evidence>
<dbReference type="EMBL" id="LS483254">
    <property type="protein sequence ID" value="SQD93000.1"/>
    <property type="molecule type" value="Genomic_DNA"/>
</dbReference>
<keyword evidence="2 3" id="KW-0119">Carbohydrate metabolism</keyword>
<dbReference type="Pfam" id="PF03065">
    <property type="entry name" value="Glyco_hydro_57"/>
    <property type="match status" value="1"/>
</dbReference>
<keyword evidence="6" id="KW-1185">Reference proteome</keyword>
<sequence>MGSKVHVAFLWHMHQPWYALPGSGENLLPWTRLRATKDYTDMAAFIGRGEVPVTVNFTPCLTEQLTRYAAGSLSDGYFPATAGEGAVRDLLSGAIPLPVARRGLPVPDLNRLRAAAVTPEGERALWGWFLLSWIGQTVLDGDPSLRDLAQRGRFAHDDLEYLSGVHRRLVGEVLPRYRALAAEGLVELTATPFYHPILPLLLDSQVAHRAQPSDPIPPLAAPDDAREQVLRALAHHEATFGGRPLGMWPAEGAVSTDAAAVFAQAGVRWIATDGAILARSLGRPPHREDLYRPWRFATGRGELTILFRDTYLSNLIGFDYHRWPAADAAEDLVRRLREIGQTWRGDAPPLVLIAMDGENAWDFYERNGQPFLEALYRLVRSSPDLVPTTVSGYLDPRPSVPRTLPDLWPGSWIDADFRTWIGHPQQNAAWSHLARALDAVRSCPDPAARARARDHLLVAEGSDWFWWYGPHHTSAHEPVFDRVFRGHVAAAYGEIGLPIPPDLG</sequence>
<feature type="domain" description="Glycoside hydrolase family 57 N-terminal" evidence="4">
    <location>
        <begin position="8"/>
        <end position="383"/>
    </location>
</feature>
<evidence type="ECO:0000256" key="3">
    <source>
        <dbReference type="RuleBase" id="RU361196"/>
    </source>
</evidence>